<keyword evidence="1" id="KW-1133">Transmembrane helix</keyword>
<sequence length="128" mass="13870">MGILATVFVALAALLHVYIFVMESMQWRRPSIWKRFGLTSQADADTTAPLAYNQGFYNLFLAVGAAIGLVLYWIPDLHQAGFTLALFTMASIVSAALVLLSTGRERLRAAALQGTPAVLGLAFLLIAR</sequence>
<name>A0ABS2L373_9MICO</name>
<keyword evidence="1" id="KW-0812">Transmembrane</keyword>
<reference evidence="2 3" key="1">
    <citation type="submission" date="2021-01" db="EMBL/GenBank/DDBJ databases">
        <title>Sequencing the genomes of 1000 actinobacteria strains.</title>
        <authorList>
            <person name="Klenk H.-P."/>
        </authorList>
    </citation>
    <scope>NUCLEOTIDE SEQUENCE [LARGE SCALE GENOMIC DNA]</scope>
    <source>
        <strain evidence="2 3">DSM 13057</strain>
    </source>
</reference>
<dbReference type="PANTHER" id="PTHR38446">
    <property type="entry name" value="BLL0914 PROTEIN"/>
    <property type="match status" value="1"/>
</dbReference>
<dbReference type="Pfam" id="PF06993">
    <property type="entry name" value="DUF1304"/>
    <property type="match status" value="1"/>
</dbReference>
<accession>A0ABS2L373</accession>
<evidence type="ECO:0000313" key="2">
    <source>
        <dbReference type="EMBL" id="MBM7471527.1"/>
    </source>
</evidence>
<evidence type="ECO:0000256" key="1">
    <source>
        <dbReference type="SAM" id="Phobius"/>
    </source>
</evidence>
<keyword evidence="3" id="KW-1185">Reference proteome</keyword>
<dbReference type="EMBL" id="JAFBBU010000001">
    <property type="protein sequence ID" value="MBM7471527.1"/>
    <property type="molecule type" value="Genomic_DNA"/>
</dbReference>
<comment type="caution">
    <text evidence="2">The sequence shown here is derived from an EMBL/GenBank/DDBJ whole genome shotgun (WGS) entry which is preliminary data.</text>
</comment>
<gene>
    <name evidence="2" type="ORF">JOE66_001161</name>
</gene>
<dbReference type="PANTHER" id="PTHR38446:SF1">
    <property type="entry name" value="BLL0914 PROTEIN"/>
    <property type="match status" value="1"/>
</dbReference>
<evidence type="ECO:0000313" key="3">
    <source>
        <dbReference type="Proteomes" id="UP000776164"/>
    </source>
</evidence>
<dbReference type="RefSeq" id="WP_205107582.1">
    <property type="nucleotide sequence ID" value="NZ_BAAAHT010000013.1"/>
</dbReference>
<proteinExistence type="predicted"/>
<protein>
    <submittedName>
        <fullName evidence="2">Membrane protein</fullName>
    </submittedName>
</protein>
<dbReference type="Proteomes" id="UP000776164">
    <property type="component" value="Unassembled WGS sequence"/>
</dbReference>
<feature type="transmembrane region" description="Helical" evidence="1">
    <location>
        <begin position="56"/>
        <end position="74"/>
    </location>
</feature>
<feature type="transmembrane region" description="Helical" evidence="1">
    <location>
        <begin position="107"/>
        <end position="127"/>
    </location>
</feature>
<organism evidence="2 3">
    <name type="scientific">Subtercola frigoramans</name>
    <dbReference type="NCBI Taxonomy" id="120298"/>
    <lineage>
        <taxon>Bacteria</taxon>
        <taxon>Bacillati</taxon>
        <taxon>Actinomycetota</taxon>
        <taxon>Actinomycetes</taxon>
        <taxon>Micrococcales</taxon>
        <taxon>Microbacteriaceae</taxon>
        <taxon>Subtercola</taxon>
    </lineage>
</organism>
<dbReference type="InterPro" id="IPR009732">
    <property type="entry name" value="DUF1304"/>
</dbReference>
<feature type="transmembrane region" description="Helical" evidence="1">
    <location>
        <begin position="6"/>
        <end position="25"/>
    </location>
</feature>
<feature type="transmembrane region" description="Helical" evidence="1">
    <location>
        <begin position="80"/>
        <end position="100"/>
    </location>
</feature>
<keyword evidence="1" id="KW-0472">Membrane</keyword>